<keyword evidence="3" id="KW-1185">Reference proteome</keyword>
<feature type="signal peptide" evidence="1">
    <location>
        <begin position="1"/>
        <end position="20"/>
    </location>
</feature>
<reference evidence="2 3" key="1">
    <citation type="journal article" date="2019" name="ACS Chem. Biol.">
        <title>Identification and Mobilization of a Cryptic Antibiotic Biosynthesis Gene Locus from a Human-Pathogenic Nocardia Isolate.</title>
        <authorList>
            <person name="Herisse M."/>
            <person name="Ishida K."/>
            <person name="Porter J.L."/>
            <person name="Howden B."/>
            <person name="Hertweck C."/>
            <person name="Stinear T.P."/>
            <person name="Pidot S.J."/>
        </authorList>
    </citation>
    <scope>NUCLEOTIDE SEQUENCE [LARGE SCALE GENOMIC DNA]</scope>
    <source>
        <strain evidence="2 3">AUSMDU00012717</strain>
    </source>
</reference>
<evidence type="ECO:0000256" key="1">
    <source>
        <dbReference type="SAM" id="SignalP"/>
    </source>
</evidence>
<evidence type="ECO:0008006" key="4">
    <source>
        <dbReference type="Google" id="ProtNLM"/>
    </source>
</evidence>
<feature type="chain" id="PRO_5039210772" description="DUF732 domain-containing protein" evidence="1">
    <location>
        <begin position="21"/>
        <end position="105"/>
    </location>
</feature>
<dbReference type="AlphaFoldDB" id="A0A6G9YHT5"/>
<proteinExistence type="predicted"/>
<dbReference type="EMBL" id="CP046172">
    <property type="protein sequence ID" value="QIS12744.1"/>
    <property type="molecule type" value="Genomic_DNA"/>
</dbReference>
<dbReference type="RefSeq" id="WP_167475384.1">
    <property type="nucleotide sequence ID" value="NZ_CP046172.1"/>
</dbReference>
<accession>A0A6G9YHT5</accession>
<dbReference type="KEGG" id="nah:F5544_24445"/>
<name>A0A6G9YHT5_9NOCA</name>
<evidence type="ECO:0000313" key="3">
    <source>
        <dbReference type="Proteomes" id="UP000503540"/>
    </source>
</evidence>
<protein>
    <recommendedName>
        <fullName evidence="4">DUF732 domain-containing protein</fullName>
    </recommendedName>
</protein>
<gene>
    <name evidence="2" type="ORF">F5544_24445</name>
</gene>
<organism evidence="2 3">
    <name type="scientific">Nocardia arthritidis</name>
    <dbReference type="NCBI Taxonomy" id="228602"/>
    <lineage>
        <taxon>Bacteria</taxon>
        <taxon>Bacillati</taxon>
        <taxon>Actinomycetota</taxon>
        <taxon>Actinomycetes</taxon>
        <taxon>Mycobacteriales</taxon>
        <taxon>Nocardiaceae</taxon>
        <taxon>Nocardia</taxon>
    </lineage>
</organism>
<sequence length="105" mass="10113">MNNNLIKIGLAAITAASAMAISAGTTNAVTESCPPSDTTSCTASVSVVPSVDQTHLDALIAAQSTLSANCQAAVVAVVGLGSNPTAAELAAQAANIATVSSCQPG</sequence>
<dbReference type="Proteomes" id="UP000503540">
    <property type="component" value="Chromosome"/>
</dbReference>
<evidence type="ECO:0000313" key="2">
    <source>
        <dbReference type="EMBL" id="QIS12744.1"/>
    </source>
</evidence>
<keyword evidence="1" id="KW-0732">Signal</keyword>